<evidence type="ECO:0000313" key="2">
    <source>
        <dbReference type="EMBL" id="MTF38896.1"/>
    </source>
</evidence>
<feature type="active site" evidence="1">
    <location>
        <position position="46"/>
    </location>
</feature>
<dbReference type="Proteomes" id="UP000437131">
    <property type="component" value="Unassembled WGS sequence"/>
</dbReference>
<dbReference type="GO" id="GO:0016853">
    <property type="term" value="F:isomerase activity"/>
    <property type="evidence" value="ECO:0007669"/>
    <property type="project" value="UniProtKB-KW"/>
</dbReference>
<dbReference type="PIRSF" id="PIRSF016184">
    <property type="entry name" value="PhzC_PhzF"/>
    <property type="match status" value="1"/>
</dbReference>
<dbReference type="PANTHER" id="PTHR13774">
    <property type="entry name" value="PHENAZINE BIOSYNTHESIS PROTEIN"/>
    <property type="match status" value="1"/>
</dbReference>
<accession>A0A844GY31</accession>
<dbReference type="GO" id="GO:0005737">
    <property type="term" value="C:cytoplasm"/>
    <property type="evidence" value="ECO:0007669"/>
    <property type="project" value="TreeGrafter"/>
</dbReference>
<sequence>MKYQFYTLDVFTNQPFAGNQLAVFPHSEGLSSDIMRKIAVEFNFSETVFVFPASNSQADYQVRIFTPGGEIPFAGHPTIGTAFLLAHLGMVTLKSSATQIILEEKVGLVPVNIYTDNGIVKSSELTAPNPPEFFHNIPSKKALAEVLSLSETDLHSDFSPQAVSCGLPFMIIPLNSQKALSEAKINLSHWEKTLRNTLFPHVYPCYPVSKNLWRVRMFAPALNIIEDPATGSAATAFAAYLAQSQQETDGSWQWLIEQGIEIGRNSKITAIATKQKGIIKDIKVKGECVIITEGYLHLKEKI</sequence>
<dbReference type="NCBIfam" id="TIGR00654">
    <property type="entry name" value="PhzF_family"/>
    <property type="match status" value="1"/>
</dbReference>
<name>A0A844GY31_9CHRO</name>
<proteinExistence type="predicted"/>
<gene>
    <name evidence="2" type="ORF">GGC33_08140</name>
</gene>
<evidence type="ECO:0000313" key="3">
    <source>
        <dbReference type="Proteomes" id="UP000437131"/>
    </source>
</evidence>
<dbReference type="EMBL" id="WMIA01000008">
    <property type="protein sequence ID" value="MTF38896.1"/>
    <property type="molecule type" value="Genomic_DNA"/>
</dbReference>
<protein>
    <submittedName>
        <fullName evidence="2">PhzF family phenazine biosynthesis isomerase</fullName>
    </submittedName>
</protein>
<dbReference type="Pfam" id="PF02567">
    <property type="entry name" value="PhzC-PhzF"/>
    <property type="match status" value="1"/>
</dbReference>
<comment type="caution">
    <text evidence="2">The sequence shown here is derived from an EMBL/GenBank/DDBJ whole genome shotgun (WGS) entry which is preliminary data.</text>
</comment>
<dbReference type="InterPro" id="IPR003719">
    <property type="entry name" value="Phenazine_PhzF-like"/>
</dbReference>
<dbReference type="RefSeq" id="WP_099434757.1">
    <property type="nucleotide sequence ID" value="NZ_WMIA01000008.1"/>
</dbReference>
<dbReference type="PANTHER" id="PTHR13774:SF32">
    <property type="entry name" value="ANTISENSE-ENHANCING SEQUENCE 1"/>
    <property type="match status" value="1"/>
</dbReference>
<reference evidence="2 3" key="1">
    <citation type="submission" date="2019-11" db="EMBL/GenBank/DDBJ databases">
        <title>Isolation of a new High Light Tolerant Cyanobacteria.</title>
        <authorList>
            <person name="Dobson Z."/>
            <person name="Vaughn N."/>
            <person name="Vaughn M."/>
            <person name="Fromme P."/>
            <person name="Mazor Y."/>
        </authorList>
    </citation>
    <scope>NUCLEOTIDE SEQUENCE [LARGE SCALE GENOMIC DNA]</scope>
    <source>
        <strain evidence="2 3">0216</strain>
    </source>
</reference>
<dbReference type="AlphaFoldDB" id="A0A844GY31"/>
<keyword evidence="2" id="KW-0413">Isomerase</keyword>
<dbReference type="Gene3D" id="3.10.310.10">
    <property type="entry name" value="Diaminopimelate Epimerase, Chain A, domain 1"/>
    <property type="match status" value="2"/>
</dbReference>
<organism evidence="2 3">
    <name type="scientific">Cyanobacterium aponinum 0216</name>
    <dbReference type="NCBI Taxonomy" id="2676140"/>
    <lineage>
        <taxon>Bacteria</taxon>
        <taxon>Bacillati</taxon>
        <taxon>Cyanobacteriota</taxon>
        <taxon>Cyanophyceae</taxon>
        <taxon>Oscillatoriophycideae</taxon>
        <taxon>Chroococcales</taxon>
        <taxon>Geminocystaceae</taxon>
        <taxon>Cyanobacterium</taxon>
    </lineage>
</organism>
<evidence type="ECO:0000256" key="1">
    <source>
        <dbReference type="PIRSR" id="PIRSR016184-1"/>
    </source>
</evidence>
<dbReference type="SUPFAM" id="SSF54506">
    <property type="entry name" value="Diaminopimelate epimerase-like"/>
    <property type="match status" value="1"/>
</dbReference>